<keyword evidence="14" id="KW-1185">Reference proteome</keyword>
<dbReference type="PANTHER" id="PTHR43134">
    <property type="entry name" value="SIGNAL RECOGNITION PARTICLE RECEPTOR SUBUNIT ALPHA"/>
    <property type="match status" value="1"/>
</dbReference>
<evidence type="ECO:0000256" key="6">
    <source>
        <dbReference type="ARBA" id="ARBA00023134"/>
    </source>
</evidence>
<comment type="caution">
    <text evidence="13">The sequence shown here is derived from an EMBL/GenBank/DDBJ whole genome shotgun (WGS) entry which is preliminary data.</text>
</comment>
<dbReference type="SUPFAM" id="SSF47364">
    <property type="entry name" value="Domain of the SRP/SRP receptor G-proteins"/>
    <property type="match status" value="1"/>
</dbReference>
<keyword evidence="8" id="KW-0675">Receptor</keyword>
<dbReference type="CDD" id="cd17876">
    <property type="entry name" value="SRalpha_C"/>
    <property type="match status" value="1"/>
</dbReference>
<dbReference type="InterPro" id="IPR000897">
    <property type="entry name" value="SRP54_GTPase_dom"/>
</dbReference>
<dbReference type="InterPro" id="IPR003593">
    <property type="entry name" value="AAA+_ATPase"/>
</dbReference>
<evidence type="ECO:0000313" key="13">
    <source>
        <dbReference type="EMBL" id="KAG4412703.1"/>
    </source>
</evidence>
<dbReference type="InterPro" id="IPR007222">
    <property type="entry name" value="Sig_recog_particle_rcpt_asu_N"/>
</dbReference>
<dbReference type="AlphaFoldDB" id="A0A8H7T5D6"/>
<evidence type="ECO:0000256" key="10">
    <source>
        <dbReference type="ARBA" id="ARBA00081194"/>
    </source>
</evidence>
<evidence type="ECO:0000256" key="7">
    <source>
        <dbReference type="ARBA" id="ARBA00023136"/>
    </source>
</evidence>
<evidence type="ECO:0000256" key="9">
    <source>
        <dbReference type="ARBA" id="ARBA00071429"/>
    </source>
</evidence>
<dbReference type="InterPro" id="IPR011012">
    <property type="entry name" value="Longin-like_dom_sf"/>
</dbReference>
<proteinExistence type="inferred from homology"/>
<keyword evidence="6" id="KW-0342">GTP-binding</keyword>
<dbReference type="EMBL" id="JAFJYH010000360">
    <property type="protein sequence ID" value="KAG4412703.1"/>
    <property type="molecule type" value="Genomic_DNA"/>
</dbReference>
<keyword evidence="4" id="KW-0547">Nucleotide-binding</keyword>
<feature type="domain" description="SRP54-type proteins GTP-binding" evidence="12">
    <location>
        <begin position="638"/>
        <end position="651"/>
    </location>
</feature>
<dbReference type="OrthoDB" id="1727884at2759"/>
<dbReference type="PROSITE" id="PS00300">
    <property type="entry name" value="SRP54"/>
    <property type="match status" value="1"/>
</dbReference>
<evidence type="ECO:0000256" key="8">
    <source>
        <dbReference type="ARBA" id="ARBA00023170"/>
    </source>
</evidence>
<feature type="compositionally biased region" description="Polar residues" evidence="11">
    <location>
        <begin position="228"/>
        <end position="238"/>
    </location>
</feature>
<dbReference type="Proteomes" id="UP000664132">
    <property type="component" value="Unassembled WGS sequence"/>
</dbReference>
<organism evidence="13 14">
    <name type="scientific">Cadophora malorum</name>
    <dbReference type="NCBI Taxonomy" id="108018"/>
    <lineage>
        <taxon>Eukaryota</taxon>
        <taxon>Fungi</taxon>
        <taxon>Dikarya</taxon>
        <taxon>Ascomycota</taxon>
        <taxon>Pezizomycotina</taxon>
        <taxon>Leotiomycetes</taxon>
        <taxon>Helotiales</taxon>
        <taxon>Ploettnerulaceae</taxon>
        <taxon>Cadophora</taxon>
    </lineage>
</organism>
<comment type="subcellular location">
    <subcellularLocation>
        <location evidence="1">Endoplasmic reticulum membrane</location>
        <topology evidence="1">Peripheral membrane protein</topology>
        <orientation evidence="1">Cytoplasmic side</orientation>
    </subcellularLocation>
</comment>
<evidence type="ECO:0000313" key="14">
    <source>
        <dbReference type="Proteomes" id="UP000664132"/>
    </source>
</evidence>
<dbReference type="InterPro" id="IPR013822">
    <property type="entry name" value="Signal_recog_particl_SRP54_hlx"/>
</dbReference>
<dbReference type="InterPro" id="IPR036225">
    <property type="entry name" value="SRP/SRP_N"/>
</dbReference>
<dbReference type="PANTHER" id="PTHR43134:SF1">
    <property type="entry name" value="SIGNAL RECOGNITION PARTICLE RECEPTOR SUBUNIT ALPHA"/>
    <property type="match status" value="1"/>
</dbReference>
<sequence>MLDSFEILTTSGVVLWSKSYAPTSPAIINSLITNVFIEERTLPGAGIADDISAANNPPYKYEQHTLKWTTVKELNLIFVAVYRSLLHLSWIDKLVDNIKTIFVDLYGDQLKKPHTTIVECHFDEYFDQQIQKLEKTALNQDTRVAEFSAYVEEAPPSVSEKFDDEPPPLPGLLSRGHSKNNYRDLTSNDSTPIATPDTSRPSTPASHILTGKAGPGGKGSRRARKAANTPSAYASSGDESFLKKNKSGKSAAPKKGRRWDADGLADEDSDTPLDYSAPANGATSGEDEGKERPGTMEEVDQATWGSKTGKGQFVLKDLDDQVNSILASADAKKADTAAPATGIVGSSLSAIGGLFRNVVGGKTLTKEDLDKAIKGMEDHLLRKNVAREAAIRLCEGVERELIGVKTGNFESVQAKIQIAMESSLRKILTPTSSLDLLREIDAVTAPSALSLQKRRPYVMSIVGVNGVGKSTNLSKICFFLLQNKYKVLVVACDTFRSGAVEQLAVHVRNLKELTSREGGEVELYQKGYGKDAANVAKDAVTFAAQEGFDVVLIDTAGRRHNDQRLMSSLEKFAKFAQPDKILMVGEALVGTDSVAQARNFNAAFGSGRSLDGFIISKCDTVGDMVGTLVSMVHATNVPVLFVGVGQHYSDLRNLSVKWAVEKLLSSN</sequence>
<evidence type="ECO:0000259" key="12">
    <source>
        <dbReference type="PROSITE" id="PS00300"/>
    </source>
</evidence>
<keyword evidence="5" id="KW-0256">Endoplasmic reticulum</keyword>
<dbReference type="FunFam" id="3.30.450.60:FF:000023">
    <property type="entry name" value="Signal sequence receptor alpha subunit"/>
    <property type="match status" value="1"/>
</dbReference>
<dbReference type="GO" id="GO:0006886">
    <property type="term" value="P:intracellular protein transport"/>
    <property type="evidence" value="ECO:0007669"/>
    <property type="project" value="InterPro"/>
</dbReference>
<keyword evidence="7" id="KW-0472">Membrane</keyword>
<dbReference type="SMART" id="SM00962">
    <property type="entry name" value="SRP54"/>
    <property type="match status" value="1"/>
</dbReference>
<name>A0A8H7T5D6_9HELO</name>
<evidence type="ECO:0000256" key="11">
    <source>
        <dbReference type="SAM" id="MobiDB-lite"/>
    </source>
</evidence>
<feature type="region of interest" description="Disordered" evidence="11">
    <location>
        <begin position="155"/>
        <end position="305"/>
    </location>
</feature>
<evidence type="ECO:0000256" key="1">
    <source>
        <dbReference type="ARBA" id="ARBA00004397"/>
    </source>
</evidence>
<dbReference type="SUPFAM" id="SSF64356">
    <property type="entry name" value="SNARE-like"/>
    <property type="match status" value="1"/>
</dbReference>
<comment type="similarity">
    <text evidence="2">Belongs to the GTP-binding SRP family.</text>
</comment>
<dbReference type="GO" id="GO:0005525">
    <property type="term" value="F:GTP binding"/>
    <property type="evidence" value="ECO:0007669"/>
    <property type="project" value="UniProtKB-KW"/>
</dbReference>
<dbReference type="Pfam" id="PF02881">
    <property type="entry name" value="SRP54_N"/>
    <property type="match status" value="1"/>
</dbReference>
<dbReference type="Pfam" id="PF04086">
    <property type="entry name" value="SRP-alpha_N"/>
    <property type="match status" value="1"/>
</dbReference>
<gene>
    <name evidence="13" type="ORF">IFR04_014168</name>
</gene>
<dbReference type="GO" id="GO:0005047">
    <property type="term" value="F:signal recognition particle binding"/>
    <property type="evidence" value="ECO:0007669"/>
    <property type="project" value="InterPro"/>
</dbReference>
<evidence type="ECO:0000256" key="2">
    <source>
        <dbReference type="ARBA" id="ARBA00008531"/>
    </source>
</evidence>
<dbReference type="CDD" id="cd14826">
    <property type="entry name" value="SR_alpha_SRX"/>
    <property type="match status" value="1"/>
</dbReference>
<dbReference type="FunFam" id="3.40.50.300:FF:000566">
    <property type="entry name" value="Signal recognition particle receptor subunit alpha"/>
    <property type="match status" value="1"/>
</dbReference>
<dbReference type="Gene3D" id="3.30.450.60">
    <property type="match status" value="1"/>
</dbReference>
<evidence type="ECO:0000256" key="3">
    <source>
        <dbReference type="ARBA" id="ARBA00011870"/>
    </source>
</evidence>
<dbReference type="SMART" id="SM00382">
    <property type="entry name" value="AAA"/>
    <property type="match status" value="1"/>
</dbReference>
<dbReference type="FunFam" id="1.20.120.140:FF:000009">
    <property type="entry name" value="Signal sequence receptor alpha subunit"/>
    <property type="match status" value="1"/>
</dbReference>
<dbReference type="GO" id="GO:0003924">
    <property type="term" value="F:GTPase activity"/>
    <property type="evidence" value="ECO:0007669"/>
    <property type="project" value="InterPro"/>
</dbReference>
<dbReference type="GO" id="GO:0006614">
    <property type="term" value="P:SRP-dependent cotranslational protein targeting to membrane"/>
    <property type="evidence" value="ECO:0007669"/>
    <property type="project" value="InterPro"/>
</dbReference>
<feature type="compositionally biased region" description="Polar residues" evidence="11">
    <location>
        <begin position="183"/>
        <end position="205"/>
    </location>
</feature>
<dbReference type="Pfam" id="PF00448">
    <property type="entry name" value="SRP54"/>
    <property type="match status" value="1"/>
</dbReference>
<evidence type="ECO:0000256" key="4">
    <source>
        <dbReference type="ARBA" id="ARBA00022741"/>
    </source>
</evidence>
<dbReference type="InterPro" id="IPR027417">
    <property type="entry name" value="P-loop_NTPase"/>
</dbReference>
<dbReference type="Gene3D" id="3.40.50.300">
    <property type="entry name" value="P-loop containing nucleotide triphosphate hydrolases"/>
    <property type="match status" value="1"/>
</dbReference>
<comment type="subunit">
    <text evidence="3">Heterodimer of an alpha and a beta chain.</text>
</comment>
<dbReference type="GO" id="GO:0005785">
    <property type="term" value="C:signal recognition particle receptor complex"/>
    <property type="evidence" value="ECO:0007669"/>
    <property type="project" value="InterPro"/>
</dbReference>
<dbReference type="SMART" id="SM00963">
    <property type="entry name" value="SRP54_N"/>
    <property type="match status" value="1"/>
</dbReference>
<dbReference type="InterPro" id="IPR042101">
    <property type="entry name" value="SRP54_N_sf"/>
</dbReference>
<dbReference type="SUPFAM" id="SSF52540">
    <property type="entry name" value="P-loop containing nucleoside triphosphate hydrolases"/>
    <property type="match status" value="1"/>
</dbReference>
<accession>A0A8H7T5D6</accession>
<evidence type="ECO:0000256" key="5">
    <source>
        <dbReference type="ARBA" id="ARBA00022824"/>
    </source>
</evidence>
<reference evidence="13" key="1">
    <citation type="submission" date="2021-02" db="EMBL/GenBank/DDBJ databases">
        <title>Genome sequence Cadophora malorum strain M34.</title>
        <authorList>
            <person name="Stefanovic E."/>
            <person name="Vu D."/>
            <person name="Scully C."/>
            <person name="Dijksterhuis J."/>
            <person name="Roader J."/>
            <person name="Houbraken J."/>
        </authorList>
    </citation>
    <scope>NUCLEOTIDE SEQUENCE</scope>
    <source>
        <strain evidence="13">M34</strain>
    </source>
</reference>
<protein>
    <recommendedName>
        <fullName evidence="9">Signal recognition particle receptor subunit alpha homolog</fullName>
    </recommendedName>
    <alternativeName>
        <fullName evidence="10">Docking protein alpha</fullName>
    </alternativeName>
</protein>
<dbReference type="Gene3D" id="1.20.120.140">
    <property type="entry name" value="Signal recognition particle SRP54, nucleotide-binding domain"/>
    <property type="match status" value="1"/>
</dbReference>
<feature type="compositionally biased region" description="Basic residues" evidence="11">
    <location>
        <begin position="243"/>
        <end position="257"/>
    </location>
</feature>